<comment type="catalytic activity">
    <reaction evidence="8">
        <text>L-seryl-[protein] + ATP = O-phospho-L-seryl-[protein] + ADP + H(+)</text>
        <dbReference type="Rhea" id="RHEA:17989"/>
        <dbReference type="Rhea" id="RHEA-COMP:9863"/>
        <dbReference type="Rhea" id="RHEA-COMP:11604"/>
        <dbReference type="ChEBI" id="CHEBI:15378"/>
        <dbReference type="ChEBI" id="CHEBI:29999"/>
        <dbReference type="ChEBI" id="CHEBI:30616"/>
        <dbReference type="ChEBI" id="CHEBI:83421"/>
        <dbReference type="ChEBI" id="CHEBI:456216"/>
        <dbReference type="EC" id="2.7.11.1"/>
    </reaction>
</comment>
<evidence type="ECO:0000256" key="1">
    <source>
        <dbReference type="ARBA" id="ARBA00012513"/>
    </source>
</evidence>
<dbReference type="Gene3D" id="3.30.200.20">
    <property type="entry name" value="Phosphorylase Kinase, domain 1"/>
    <property type="match status" value="1"/>
</dbReference>
<keyword evidence="3" id="KW-0808">Transferase</keyword>
<keyword evidence="4 9" id="KW-0547">Nucleotide-binding</keyword>
<dbReference type="GO" id="GO:0004674">
    <property type="term" value="F:protein serine/threonine kinase activity"/>
    <property type="evidence" value="ECO:0007669"/>
    <property type="project" value="UniProtKB-KW"/>
</dbReference>
<feature type="coiled-coil region" evidence="10">
    <location>
        <begin position="168"/>
        <end position="195"/>
    </location>
</feature>
<dbReference type="Xenbase" id="XB-GENE-29093243">
    <property type="gene designation" value="LOC116407783"/>
</dbReference>
<dbReference type="Proteomes" id="UP000008143">
    <property type="component" value="Chromosome 9"/>
</dbReference>
<protein>
    <recommendedName>
        <fullName evidence="1">non-specific serine/threonine protein kinase</fullName>
        <ecNumber evidence="1">2.7.11.1</ecNumber>
    </recommendedName>
</protein>
<dbReference type="RefSeq" id="XP_031749662.1">
    <property type="nucleotide sequence ID" value="XM_031893802.1"/>
</dbReference>
<dbReference type="InterPro" id="IPR000719">
    <property type="entry name" value="Prot_kinase_dom"/>
</dbReference>
<name>A0A8J1IVN4_XENTR</name>
<keyword evidence="10" id="KW-0175">Coiled coil</keyword>
<evidence type="ECO:0000313" key="15">
    <source>
        <dbReference type="Xenbase" id="XB-GENE-29093243"/>
    </source>
</evidence>
<feature type="coiled-coil region" evidence="10">
    <location>
        <begin position="284"/>
        <end position="336"/>
    </location>
</feature>
<evidence type="ECO:0000256" key="11">
    <source>
        <dbReference type="SAM" id="MobiDB-lite"/>
    </source>
</evidence>
<dbReference type="InterPro" id="IPR011009">
    <property type="entry name" value="Kinase-like_dom_sf"/>
</dbReference>
<keyword evidence="6 9" id="KW-0067">ATP-binding</keyword>
<feature type="region of interest" description="Disordered" evidence="11">
    <location>
        <begin position="69"/>
        <end position="91"/>
    </location>
</feature>
<evidence type="ECO:0000256" key="5">
    <source>
        <dbReference type="ARBA" id="ARBA00022777"/>
    </source>
</evidence>
<evidence type="ECO:0000256" key="2">
    <source>
        <dbReference type="ARBA" id="ARBA00022527"/>
    </source>
</evidence>
<dbReference type="FunFam" id="3.30.200.20:FF:000474">
    <property type="entry name" value="Serine/threonine-protein kinase N2-like"/>
    <property type="match status" value="1"/>
</dbReference>
<dbReference type="InterPro" id="IPR017441">
    <property type="entry name" value="Protein_kinase_ATP_BS"/>
</dbReference>
<dbReference type="EC" id="2.7.11.1" evidence="1"/>
<dbReference type="PROSITE" id="PS00107">
    <property type="entry name" value="PROTEIN_KINASE_ATP"/>
    <property type="match status" value="1"/>
</dbReference>
<dbReference type="GO" id="GO:0005524">
    <property type="term" value="F:ATP binding"/>
    <property type="evidence" value="ECO:0007669"/>
    <property type="project" value="UniProtKB-UniRule"/>
</dbReference>
<evidence type="ECO:0000256" key="3">
    <source>
        <dbReference type="ARBA" id="ARBA00022679"/>
    </source>
</evidence>
<reference evidence="14" key="1">
    <citation type="submission" date="2025-08" db="UniProtKB">
        <authorList>
            <consortium name="RefSeq"/>
        </authorList>
    </citation>
    <scope>IDENTIFICATION</scope>
    <source>
        <strain evidence="14">Nigerian</strain>
        <tissue evidence="14">Liver and blood</tissue>
    </source>
</reference>
<dbReference type="AGR" id="Xenbase:XB-GENE-29093243"/>
<dbReference type="InterPro" id="IPR050236">
    <property type="entry name" value="Ser_Thr_kinase_AGC"/>
</dbReference>
<dbReference type="SUPFAM" id="SSF56112">
    <property type="entry name" value="Protein kinase-like (PK-like)"/>
    <property type="match status" value="1"/>
</dbReference>
<sequence>MCMDVQVGQVLRPCTARGTRIPRMDLQFARHSVTLAQANVYGYGAGITTMFSRIGKTLRNVFRCNPKDVPKKTQRVSDTGAEEPSGSTTTTGRLRRLGRIFTTMCGSRVRDCSGLTLVTAPPCPQQLVLQLAAAERVASGPVSHEILPQGKNEFSCDTEATQTFQLALKGREDVKEDLEKRAEEEAKEYARHRNTRMILQDKIKERLHKESLQEAEQFSDQQKQRFMENESCRILEREAREAGEEAREEAKRELASLKVRNVLHYRMHREEDREDMKRQTDLRLKEKEKMKTRQEEALDEAQKETMKRTIRNVLLNEQIKIEKQQQEAQKKDVSEEPRVARRIEFPKRRPVQIRKAPLWKPASFIDSPDDYKRRTQYYEIIEKIDEALGPSGLDRRLLETAPPTIEDFQLQSYLGEGTFGKVYKAQHRKSGKVVAIKAMEMHNINKIRAFKRVAVEQRILRLADEEQCPFLVRLRGSFRAPNHVCLAMEFAEGGDLASYTATGGIPLDRVR</sequence>
<evidence type="ECO:0000256" key="10">
    <source>
        <dbReference type="SAM" id="Coils"/>
    </source>
</evidence>
<keyword evidence="13" id="KW-1185">Reference proteome</keyword>
<keyword evidence="2" id="KW-0723">Serine/threonine-protein kinase</keyword>
<organism evidence="13 14">
    <name type="scientific">Xenopus tropicalis</name>
    <name type="common">Western clawed frog</name>
    <name type="synonym">Silurana tropicalis</name>
    <dbReference type="NCBI Taxonomy" id="8364"/>
    <lineage>
        <taxon>Eukaryota</taxon>
        <taxon>Metazoa</taxon>
        <taxon>Chordata</taxon>
        <taxon>Craniata</taxon>
        <taxon>Vertebrata</taxon>
        <taxon>Euteleostomi</taxon>
        <taxon>Amphibia</taxon>
        <taxon>Batrachia</taxon>
        <taxon>Anura</taxon>
        <taxon>Pipoidea</taxon>
        <taxon>Pipidae</taxon>
        <taxon>Xenopodinae</taxon>
        <taxon>Xenopus</taxon>
        <taxon>Silurana</taxon>
    </lineage>
</organism>
<feature type="domain" description="Protein kinase" evidence="12">
    <location>
        <begin position="408"/>
        <end position="511"/>
    </location>
</feature>
<dbReference type="KEGG" id="xtr:116407783"/>
<dbReference type="PANTHER" id="PTHR24356">
    <property type="entry name" value="SERINE/THREONINE-PROTEIN KINASE"/>
    <property type="match status" value="1"/>
</dbReference>
<dbReference type="PROSITE" id="PS50011">
    <property type="entry name" value="PROTEIN_KINASE_DOM"/>
    <property type="match status" value="1"/>
</dbReference>
<comment type="catalytic activity">
    <reaction evidence="7">
        <text>L-threonyl-[protein] + ATP = O-phospho-L-threonyl-[protein] + ADP + H(+)</text>
        <dbReference type="Rhea" id="RHEA:46608"/>
        <dbReference type="Rhea" id="RHEA-COMP:11060"/>
        <dbReference type="Rhea" id="RHEA-COMP:11605"/>
        <dbReference type="ChEBI" id="CHEBI:15378"/>
        <dbReference type="ChEBI" id="CHEBI:30013"/>
        <dbReference type="ChEBI" id="CHEBI:30616"/>
        <dbReference type="ChEBI" id="CHEBI:61977"/>
        <dbReference type="ChEBI" id="CHEBI:456216"/>
        <dbReference type="EC" id="2.7.11.1"/>
    </reaction>
</comment>
<evidence type="ECO:0000256" key="7">
    <source>
        <dbReference type="ARBA" id="ARBA00047899"/>
    </source>
</evidence>
<proteinExistence type="predicted"/>
<feature type="binding site" evidence="9">
    <location>
        <position position="437"/>
    </location>
    <ligand>
        <name>ATP</name>
        <dbReference type="ChEBI" id="CHEBI:30616"/>
    </ligand>
</feature>
<dbReference type="GeneID" id="116407783"/>
<keyword evidence="5" id="KW-0418">Kinase</keyword>
<dbReference type="AlphaFoldDB" id="A0A8J1IVN4"/>
<evidence type="ECO:0000256" key="6">
    <source>
        <dbReference type="ARBA" id="ARBA00022840"/>
    </source>
</evidence>
<evidence type="ECO:0000256" key="8">
    <source>
        <dbReference type="ARBA" id="ARBA00048679"/>
    </source>
</evidence>
<evidence type="ECO:0000259" key="12">
    <source>
        <dbReference type="PROSITE" id="PS50011"/>
    </source>
</evidence>
<dbReference type="PANTHER" id="PTHR24356:SF424">
    <property type="entry name" value="SERINE_THREONINE-PROTEIN KINASE N1 ISOFORM X1"/>
    <property type="match status" value="1"/>
</dbReference>
<evidence type="ECO:0000313" key="14">
    <source>
        <dbReference type="RefSeq" id="XP_031749662.1"/>
    </source>
</evidence>
<feature type="coiled-coil region" evidence="10">
    <location>
        <begin position="232"/>
        <end position="260"/>
    </location>
</feature>
<evidence type="ECO:0000313" key="13">
    <source>
        <dbReference type="Proteomes" id="UP000008143"/>
    </source>
</evidence>
<dbReference type="Pfam" id="PF00069">
    <property type="entry name" value="Pkinase"/>
    <property type="match status" value="1"/>
</dbReference>
<evidence type="ECO:0000256" key="4">
    <source>
        <dbReference type="ARBA" id="ARBA00022741"/>
    </source>
</evidence>
<gene>
    <name evidence="14 15" type="primary">LOC116407783</name>
</gene>
<accession>A0A8J1IVN4</accession>
<evidence type="ECO:0000256" key="9">
    <source>
        <dbReference type="PROSITE-ProRule" id="PRU10141"/>
    </source>
</evidence>